<dbReference type="EMBL" id="QKWP01002239">
    <property type="protein sequence ID" value="RIB04159.1"/>
    <property type="molecule type" value="Genomic_DNA"/>
</dbReference>
<evidence type="ECO:0000313" key="8">
    <source>
        <dbReference type="EMBL" id="RIB04159.1"/>
    </source>
</evidence>
<dbReference type="SUPFAM" id="SSF103025">
    <property type="entry name" value="Folate-binding domain"/>
    <property type="match status" value="1"/>
</dbReference>
<dbReference type="GO" id="GO:0005739">
    <property type="term" value="C:mitochondrion"/>
    <property type="evidence" value="ECO:0007669"/>
    <property type="project" value="TreeGrafter"/>
</dbReference>
<protein>
    <recommendedName>
        <fullName evidence="2">aminomethyltransferase</fullName>
        <ecNumber evidence="2">2.1.2.10</ecNumber>
    </recommendedName>
    <alternativeName>
        <fullName evidence="5">Glycine cleavage system T protein</fullName>
    </alternativeName>
</protein>
<evidence type="ECO:0000256" key="4">
    <source>
        <dbReference type="ARBA" id="ARBA00022679"/>
    </source>
</evidence>
<proteinExistence type="inferred from homology"/>
<keyword evidence="9" id="KW-1185">Reference proteome</keyword>
<evidence type="ECO:0000313" key="9">
    <source>
        <dbReference type="Proteomes" id="UP000266673"/>
    </source>
</evidence>
<dbReference type="Proteomes" id="UP000266673">
    <property type="component" value="Unassembled WGS sequence"/>
</dbReference>
<sequence length="90" mass="10390">MPIYYANQGVLLEHIYTYRIRFLESLVVTDIEEMLFGSSVLSVFTNENSGIIDDTVICKHTDHLYVMSNVACADKDLAHVRTKMEEFQKK</sequence>
<comment type="caution">
    <text evidence="8">The sequence shown here is derived from an EMBL/GenBank/DDBJ whole genome shotgun (WGS) entry which is preliminary data.</text>
</comment>
<organism evidence="8 9">
    <name type="scientific">Gigaspora rosea</name>
    <dbReference type="NCBI Taxonomy" id="44941"/>
    <lineage>
        <taxon>Eukaryota</taxon>
        <taxon>Fungi</taxon>
        <taxon>Fungi incertae sedis</taxon>
        <taxon>Mucoromycota</taxon>
        <taxon>Glomeromycotina</taxon>
        <taxon>Glomeromycetes</taxon>
        <taxon>Diversisporales</taxon>
        <taxon>Gigasporaceae</taxon>
        <taxon>Gigaspora</taxon>
    </lineage>
</organism>
<keyword evidence="3" id="KW-0032">Aminotransferase</keyword>
<dbReference type="AlphaFoldDB" id="A0A397U5X0"/>
<dbReference type="InterPro" id="IPR006222">
    <property type="entry name" value="GCVT_N"/>
</dbReference>
<feature type="domain" description="GCVT N-terminal" evidence="7">
    <location>
        <begin position="21"/>
        <end position="85"/>
    </location>
</feature>
<comment type="catalytic activity">
    <reaction evidence="6">
        <text>N(6)-[(R)-S(8)-aminomethyldihydrolipoyl]-L-lysyl-[protein] + (6S)-5,6,7,8-tetrahydrofolate = N(6)-[(R)-dihydrolipoyl]-L-lysyl-[protein] + (6R)-5,10-methylene-5,6,7,8-tetrahydrofolate + NH4(+)</text>
        <dbReference type="Rhea" id="RHEA:16945"/>
        <dbReference type="Rhea" id="RHEA-COMP:10475"/>
        <dbReference type="Rhea" id="RHEA-COMP:10492"/>
        <dbReference type="ChEBI" id="CHEBI:15636"/>
        <dbReference type="ChEBI" id="CHEBI:28938"/>
        <dbReference type="ChEBI" id="CHEBI:57453"/>
        <dbReference type="ChEBI" id="CHEBI:83100"/>
        <dbReference type="ChEBI" id="CHEBI:83143"/>
        <dbReference type="EC" id="2.1.2.10"/>
    </reaction>
</comment>
<comment type="similarity">
    <text evidence="1">Belongs to the GcvT family.</text>
</comment>
<gene>
    <name evidence="8" type="ORF">C2G38_2121283</name>
</gene>
<reference evidence="8 9" key="1">
    <citation type="submission" date="2018-06" db="EMBL/GenBank/DDBJ databases">
        <title>Comparative genomics reveals the genomic features of Rhizophagus irregularis, R. cerebriforme, R. diaphanum and Gigaspora rosea, and their symbiotic lifestyle signature.</title>
        <authorList>
            <person name="Morin E."/>
            <person name="San Clemente H."/>
            <person name="Chen E.C.H."/>
            <person name="De La Providencia I."/>
            <person name="Hainaut M."/>
            <person name="Kuo A."/>
            <person name="Kohler A."/>
            <person name="Murat C."/>
            <person name="Tang N."/>
            <person name="Roy S."/>
            <person name="Loubradou J."/>
            <person name="Henrissat B."/>
            <person name="Grigoriev I.V."/>
            <person name="Corradi N."/>
            <person name="Roux C."/>
            <person name="Martin F.M."/>
        </authorList>
    </citation>
    <scope>NUCLEOTIDE SEQUENCE [LARGE SCALE GENOMIC DNA]</scope>
    <source>
        <strain evidence="8 9">DAOM 194757</strain>
    </source>
</reference>
<dbReference type="PANTHER" id="PTHR43757:SF2">
    <property type="entry name" value="AMINOMETHYLTRANSFERASE, MITOCHONDRIAL"/>
    <property type="match status" value="1"/>
</dbReference>
<dbReference type="FunFam" id="3.30.70.1400:FF:000001">
    <property type="entry name" value="Aminomethyltransferase"/>
    <property type="match status" value="1"/>
</dbReference>
<dbReference type="Gene3D" id="3.30.70.1400">
    <property type="entry name" value="Aminomethyltransferase beta-barrel domains"/>
    <property type="match status" value="1"/>
</dbReference>
<dbReference type="GO" id="GO:0008483">
    <property type="term" value="F:transaminase activity"/>
    <property type="evidence" value="ECO:0007669"/>
    <property type="project" value="UniProtKB-KW"/>
</dbReference>
<dbReference type="OrthoDB" id="10263536at2759"/>
<evidence type="ECO:0000259" key="7">
    <source>
        <dbReference type="Pfam" id="PF01571"/>
    </source>
</evidence>
<dbReference type="STRING" id="44941.A0A397U5X0"/>
<evidence type="ECO:0000256" key="1">
    <source>
        <dbReference type="ARBA" id="ARBA00008609"/>
    </source>
</evidence>
<feature type="non-terminal residue" evidence="8">
    <location>
        <position position="90"/>
    </location>
</feature>
<evidence type="ECO:0000256" key="5">
    <source>
        <dbReference type="ARBA" id="ARBA00031395"/>
    </source>
</evidence>
<dbReference type="Pfam" id="PF01571">
    <property type="entry name" value="GCV_T"/>
    <property type="match status" value="1"/>
</dbReference>
<evidence type="ECO:0000256" key="3">
    <source>
        <dbReference type="ARBA" id="ARBA00022576"/>
    </source>
</evidence>
<dbReference type="InterPro" id="IPR028896">
    <property type="entry name" value="GcvT/YgfZ/DmdA"/>
</dbReference>
<dbReference type="GO" id="GO:0004047">
    <property type="term" value="F:aminomethyltransferase activity"/>
    <property type="evidence" value="ECO:0007669"/>
    <property type="project" value="UniProtKB-EC"/>
</dbReference>
<keyword evidence="4" id="KW-0808">Transferase</keyword>
<evidence type="ECO:0000256" key="6">
    <source>
        <dbReference type="ARBA" id="ARBA00047665"/>
    </source>
</evidence>
<name>A0A397U5X0_9GLOM</name>
<evidence type="ECO:0000256" key="2">
    <source>
        <dbReference type="ARBA" id="ARBA00012616"/>
    </source>
</evidence>
<accession>A0A397U5X0</accession>
<dbReference type="PANTHER" id="PTHR43757">
    <property type="entry name" value="AMINOMETHYLTRANSFERASE"/>
    <property type="match status" value="1"/>
</dbReference>
<dbReference type="EC" id="2.1.2.10" evidence="2"/>